<proteinExistence type="predicted"/>
<organism evidence="2 3">
    <name type="scientific">Neonectria magnoliae</name>
    <dbReference type="NCBI Taxonomy" id="2732573"/>
    <lineage>
        <taxon>Eukaryota</taxon>
        <taxon>Fungi</taxon>
        <taxon>Dikarya</taxon>
        <taxon>Ascomycota</taxon>
        <taxon>Pezizomycotina</taxon>
        <taxon>Sordariomycetes</taxon>
        <taxon>Hypocreomycetidae</taxon>
        <taxon>Hypocreales</taxon>
        <taxon>Nectriaceae</taxon>
        <taxon>Neonectria</taxon>
    </lineage>
</organism>
<feature type="signal peptide" evidence="1">
    <location>
        <begin position="1"/>
        <end position="21"/>
    </location>
</feature>
<comment type="caution">
    <text evidence="2">The sequence shown here is derived from an EMBL/GenBank/DDBJ whole genome shotgun (WGS) entry which is preliminary data.</text>
</comment>
<dbReference type="Proteomes" id="UP001498421">
    <property type="component" value="Unassembled WGS sequence"/>
</dbReference>
<keyword evidence="1" id="KW-0732">Signal</keyword>
<reference evidence="2 3" key="1">
    <citation type="journal article" date="2025" name="Microbiol. Resour. Announc.">
        <title>Draft genome sequences for Neonectria magnoliae and Neonectria punicea, canker pathogens of Liriodendron tulipifera and Acer saccharum in West Virginia.</title>
        <authorList>
            <person name="Petronek H.M."/>
            <person name="Kasson M.T."/>
            <person name="Metheny A.M."/>
            <person name="Stauder C.M."/>
            <person name="Lovett B."/>
            <person name="Lynch S.C."/>
            <person name="Garnas J.R."/>
            <person name="Kasson L.R."/>
            <person name="Stajich J.E."/>
        </authorList>
    </citation>
    <scope>NUCLEOTIDE SEQUENCE [LARGE SCALE GENOMIC DNA]</scope>
    <source>
        <strain evidence="2 3">NRRL 64651</strain>
    </source>
</reference>
<sequence length="141" mass="15744">MKLAQLVSPLACGLLTAKVQAVDDSSLIKRAPVPFSDFTNNVIFKSRSDYTSWKTIYGRSVQLPDDSLLTWEGHAPEPPLAHCPIWKSVDGGVTWFDFVKVTDQVNGWAYAINLTSSPCPETWVSTKLEPSFFPAYHLRRA</sequence>
<evidence type="ECO:0000313" key="3">
    <source>
        <dbReference type="Proteomes" id="UP001498421"/>
    </source>
</evidence>
<dbReference type="Gene3D" id="2.120.10.10">
    <property type="match status" value="1"/>
</dbReference>
<dbReference type="PANTHER" id="PTHR38792">
    <property type="entry name" value="BNR/ASP-BOX REPEAT DOMAIN PROTEIN (AFU_ORTHOLOGUE AFUA_7G06430)-RELATED"/>
    <property type="match status" value="1"/>
</dbReference>
<evidence type="ECO:0000313" key="2">
    <source>
        <dbReference type="EMBL" id="KAK7433065.1"/>
    </source>
</evidence>
<name>A0ABR1IHE9_9HYPO</name>
<gene>
    <name evidence="2" type="ORF">QQZ08_000539</name>
</gene>
<dbReference type="EMBL" id="JAZAVK010000002">
    <property type="protein sequence ID" value="KAK7433065.1"/>
    <property type="molecule type" value="Genomic_DNA"/>
</dbReference>
<dbReference type="PANTHER" id="PTHR38792:SF3">
    <property type="entry name" value="BNR_ASP-BOX REPEAT DOMAIN PROTEIN (AFU_ORTHOLOGUE AFUA_7G06430)-RELATED"/>
    <property type="match status" value="1"/>
</dbReference>
<feature type="chain" id="PRO_5046740336" evidence="1">
    <location>
        <begin position="22"/>
        <end position="141"/>
    </location>
</feature>
<protein>
    <submittedName>
        <fullName evidence="2">Uncharacterized protein</fullName>
    </submittedName>
</protein>
<evidence type="ECO:0000256" key="1">
    <source>
        <dbReference type="SAM" id="SignalP"/>
    </source>
</evidence>
<dbReference type="SUPFAM" id="SSF110296">
    <property type="entry name" value="Oligoxyloglucan reducing end-specific cellobiohydrolase"/>
    <property type="match status" value="1"/>
</dbReference>
<keyword evidence="3" id="KW-1185">Reference proteome</keyword>
<accession>A0ABR1IHE9</accession>